<feature type="compositionally biased region" description="Polar residues" evidence="1">
    <location>
        <begin position="1621"/>
        <end position="1643"/>
    </location>
</feature>
<feature type="region of interest" description="Disordered" evidence="1">
    <location>
        <begin position="1480"/>
        <end position="1581"/>
    </location>
</feature>
<feature type="compositionally biased region" description="Polar residues" evidence="1">
    <location>
        <begin position="992"/>
        <end position="1007"/>
    </location>
</feature>
<dbReference type="InterPro" id="IPR045851">
    <property type="entry name" value="AMP-bd_C_sf"/>
</dbReference>
<dbReference type="GO" id="GO:0016405">
    <property type="term" value="F:CoA-ligase activity"/>
    <property type="evidence" value="ECO:0007669"/>
    <property type="project" value="TreeGrafter"/>
</dbReference>
<dbReference type="InterPro" id="IPR042099">
    <property type="entry name" value="ANL_N_sf"/>
</dbReference>
<dbReference type="InterPro" id="IPR011564">
    <property type="entry name" value="Telomer_end-bd_POT1/Cdc13"/>
</dbReference>
<dbReference type="InterPro" id="IPR020845">
    <property type="entry name" value="AMP-binding_CS"/>
</dbReference>
<evidence type="ECO:0000313" key="4">
    <source>
        <dbReference type="Proteomes" id="UP000270230"/>
    </source>
</evidence>
<feature type="compositionally biased region" description="Basic and acidic residues" evidence="1">
    <location>
        <begin position="1735"/>
        <end position="1768"/>
    </location>
</feature>
<dbReference type="InterPro" id="IPR025110">
    <property type="entry name" value="AMP-bd_C"/>
</dbReference>
<feature type="region of interest" description="Disordered" evidence="1">
    <location>
        <begin position="900"/>
        <end position="1462"/>
    </location>
</feature>
<feature type="region of interest" description="Disordered" evidence="1">
    <location>
        <begin position="2030"/>
        <end position="2049"/>
    </location>
</feature>
<dbReference type="Gene3D" id="3.30.300.30">
    <property type="match status" value="1"/>
</dbReference>
<feature type="region of interest" description="Disordered" evidence="1">
    <location>
        <begin position="804"/>
        <end position="873"/>
    </location>
</feature>
<feature type="compositionally biased region" description="Polar residues" evidence="1">
    <location>
        <begin position="1095"/>
        <end position="1126"/>
    </location>
</feature>
<dbReference type="GO" id="GO:0000723">
    <property type="term" value="P:telomere maintenance"/>
    <property type="evidence" value="ECO:0007669"/>
    <property type="project" value="InterPro"/>
</dbReference>
<evidence type="ECO:0000313" key="3">
    <source>
        <dbReference type="EMBL" id="RMY58344.1"/>
    </source>
</evidence>
<feature type="compositionally biased region" description="Acidic residues" evidence="1">
    <location>
        <begin position="1397"/>
        <end position="1415"/>
    </location>
</feature>
<name>A0A3M7D269_HORWE</name>
<feature type="compositionally biased region" description="Basic and acidic residues" evidence="1">
    <location>
        <begin position="822"/>
        <end position="837"/>
    </location>
</feature>
<comment type="caution">
    <text evidence="3">The sequence shown here is derived from an EMBL/GenBank/DDBJ whole genome shotgun (WGS) entry which is preliminary data.</text>
</comment>
<feature type="compositionally biased region" description="Basic and acidic residues" evidence="1">
    <location>
        <begin position="1306"/>
        <end position="1319"/>
    </location>
</feature>
<feature type="compositionally biased region" description="Polar residues" evidence="1">
    <location>
        <begin position="1263"/>
        <end position="1272"/>
    </location>
</feature>
<feature type="region of interest" description="Disordered" evidence="1">
    <location>
        <begin position="1602"/>
        <end position="1678"/>
    </location>
</feature>
<dbReference type="Gene3D" id="2.40.50.140">
    <property type="entry name" value="Nucleic acid-binding proteins"/>
    <property type="match status" value="1"/>
</dbReference>
<dbReference type="OrthoDB" id="5363079at2759"/>
<feature type="compositionally biased region" description="Basic and acidic residues" evidence="1">
    <location>
        <begin position="2030"/>
        <end position="2040"/>
    </location>
</feature>
<dbReference type="GO" id="GO:0003677">
    <property type="term" value="F:DNA binding"/>
    <property type="evidence" value="ECO:0007669"/>
    <property type="project" value="InterPro"/>
</dbReference>
<sequence length="2098" mass="228183">MATTESENLVTWVFQEDDPNQDKPILIDAANPERHLTKKQARELVLALAGAFDPGSTVCLHIANDILYPVLVLAILALGCRWTGTNPAYTAPELSHHFKVSETKYIICEQHLAQVCQEALDANGSDVEVIMFEDILQGELGNLCGRDSAVSTQYERKPEAENVQYRKLSELLRIPDSTDLCELTKDVSPEDIAVLMQTSGTTGLPKMAARTHRAMILEQAAIEKFHATTRYNIRRLFCTPIFHGFSTPEMVFNALRLGHTTYFMSRFDDSFAQKIHDFNITETFGPPPMFLRLVSNPNARTLLQSLKAIYFGGAPLAPELKKRMLDLFEGEKPRIVPVYGMTEGGWFTTLPSEEKDDTGSLGRPLPGIEMKAVPRPNAELGSGQAVGEILVKGPQLMTGYFNNVTATEESFEAGWLKTGDIGYFKDGEVYLVDRAKDLIKVNGWQVSPAEVENALLEYDGVQDAGVVGMGEDVSEHPVACVVVQNTDVTAEILKIHLRSRLASYKVSMTEICFVDCIPKNPSGKILRNKLREALATSVLISALKCCTGNTHRMCSGGGSGEMEETVPIQTLAPDAELPSNGAIRAVVTLAWPFSSSTRQCALLLADPDFRLRTRKGQVRVRFTGPSAEAVAKSRIGIGDEITLHLGGATWAESKEGAIRTPGKSVDGELVFARQLGLKVARGSEEADISLDAPPSPQKPTHDYPEAATSTPLPKAVRDLRSSWHESGVPIYSSPAFAKRLRLSGDSFSSSAFDPFVEDRADSEEQASKKLRTSFGSVSQWRYAGRSPSPPKDTPGFDLQAELDRQDAEDRAQLQDAVMSQSVHDEGVPSQATKRDTVDTEMETSPQEHASPIPAAEPPKPLPNDGLTIGDLPNLQDQTSQLFTEMPPPPLPRSRTNELTQANNLARSQSPATPELRAVPNSGLPLPSPFPAEGSQAHYFEQHQESDVPKVSSQLGEEKTGDAIVEQQDSTADFTSVDASDTGAMEKGVSEPDSYSNGISKVESQQGAVENESQKPPSSAAKSKTQRDKVLRSELDPPVPPSPRPTVATPVKLPPNIFSLDGAGTTASNFNTPVKEPKPTPGSTPQSQRDKVMRQTFKSLFGIQTSPEPETAAQSPVPQRSEQQPKQLRTEDVKSRFGGPTDFDSLANSTLGQATPEQQTTGTQAAPERQEDKQTQVPGRDDVSESLLSNQAGAQGEAKSTQDAEIFAEKERQQSIPEQQSDDALQDQASSVFAQKREDVDELPHPAEMPSKTSVVGKKFPASQPHQRSSTAAETVASRQEPPPSSAPAVIRLDSSSDVDPEDTAERDDKHQDSAPKAESPDTNAAQQVDEGVEAAASPSSPSAEMPKQSMSSGRFPRDRVIEDSQDELPTLLNTQAAPAMDEDEVIYNEKKTQAPVLEEDEVEELQDLAEEEEADALGYQAERQIQSASVASDEEMEDADAEPEDAHLREEDAADVEDDTMHEGPLSTLYEQVHPPLTTEQTAAEPVDVQGWSETADVKVNDMRRDDEAQPSQKSTQSGVIELGSSSPAPQMEPVSSVFDNGARPSEASQELVTEEVESDFRTQLRSEEPTQSAAAPNDRYTENVVEEFTADSNVLLNEASQLPSEPPAGVELKAFESGPASMQPQTPLTSQERSQQFETQIPLTDLSEPVKESAADENASVTDLRPSATPEALQQSGIRASVTRAQGGVEEPVVRQELIETSEVAQSKAQDPDDIDNSALLPQQTMAKAGDMNAVDRSETYEGDGVEKDQTDAAAEVREISTSERQDAAGLETGLSKVTAGEDSRTPASTMLRQPEQDLVQSAHAQANIQTPLQSSKRKSTPRKSLSARLSHVPDVISAWFSPRRSSARTDVFDSPSAAAQQPKEDVLPRPTQQETDKPVGDAAQIFAAAKMPQLTHTKSNGILTSMGYYTPLARLEEYLNPASQGTNTVEIIAVVSESTRKPERAKGGPKDYFTIFRTTEPSTKPASSVRVEVFRPWKAKLPVAEVGDVILLRGFIVKSRKRKPYLLSTDASGWCVWRYAEYMRSESHTDSSSVREEVTGPPVELSEAERSHVRTLREWWLSTHPVEEGQGGEQGSDGPADGEVEHEDASGITARL</sequence>
<feature type="region of interest" description="Disordered" evidence="1">
    <location>
        <begin position="683"/>
        <end position="711"/>
    </location>
</feature>
<dbReference type="GO" id="GO:0000781">
    <property type="term" value="C:chromosome, telomeric region"/>
    <property type="evidence" value="ECO:0007669"/>
    <property type="project" value="InterPro"/>
</dbReference>
<feature type="compositionally biased region" description="Polar residues" evidence="1">
    <location>
        <begin position="966"/>
        <end position="978"/>
    </location>
</feature>
<dbReference type="EMBL" id="QWIN01000134">
    <property type="protein sequence ID" value="RMY58344.1"/>
    <property type="molecule type" value="Genomic_DNA"/>
</dbReference>
<feature type="compositionally biased region" description="Basic and acidic residues" evidence="1">
    <location>
        <begin position="1559"/>
        <end position="1569"/>
    </location>
</feature>
<feature type="compositionally biased region" description="Basic and acidic residues" evidence="1">
    <location>
        <begin position="1496"/>
        <end position="1508"/>
    </location>
</feature>
<dbReference type="Proteomes" id="UP000270230">
    <property type="component" value="Unassembled WGS sequence"/>
</dbReference>
<dbReference type="InterPro" id="IPR012340">
    <property type="entry name" value="NA-bd_OB-fold"/>
</dbReference>
<evidence type="ECO:0000259" key="2">
    <source>
        <dbReference type="SMART" id="SM00976"/>
    </source>
</evidence>
<dbReference type="PROSITE" id="PS00455">
    <property type="entry name" value="AMP_BINDING"/>
    <property type="match status" value="1"/>
</dbReference>
<dbReference type="Gene3D" id="3.40.50.12780">
    <property type="entry name" value="N-terminal domain of ligase-like"/>
    <property type="match status" value="1"/>
</dbReference>
<dbReference type="Pfam" id="PF00501">
    <property type="entry name" value="AMP-binding"/>
    <property type="match status" value="1"/>
</dbReference>
<feature type="compositionally biased region" description="Basic and acidic residues" evidence="1">
    <location>
        <begin position="1234"/>
        <end position="1244"/>
    </location>
</feature>
<proteinExistence type="predicted"/>
<feature type="region of interest" description="Disordered" evidence="1">
    <location>
        <begin position="1701"/>
        <end position="1830"/>
    </location>
</feature>
<dbReference type="SUPFAM" id="SSF56801">
    <property type="entry name" value="Acetyl-CoA synthetase-like"/>
    <property type="match status" value="1"/>
</dbReference>
<gene>
    <name evidence="3" type="ORF">D0865_02659</name>
</gene>
<protein>
    <recommendedName>
        <fullName evidence="2">Telomeric single stranded DNA binding POT1/Cdc13 domain-containing protein</fullName>
    </recommendedName>
</protein>
<feature type="compositionally biased region" description="Polar residues" evidence="1">
    <location>
        <begin position="900"/>
        <end position="911"/>
    </location>
</feature>
<accession>A0A3M7D269</accession>
<dbReference type="Pfam" id="PF02765">
    <property type="entry name" value="POT1"/>
    <property type="match status" value="1"/>
</dbReference>
<feature type="compositionally biased region" description="Basic and acidic residues" evidence="1">
    <location>
        <begin position="1167"/>
        <end position="1182"/>
    </location>
</feature>
<dbReference type="SUPFAM" id="SSF50249">
    <property type="entry name" value="Nucleic acid-binding proteins"/>
    <property type="match status" value="1"/>
</dbReference>
<dbReference type="PANTHER" id="PTHR24096:SF265">
    <property type="entry name" value="ENZYME, PUTATIVE (AFU_ORTHOLOGUE AFUA_5G14270)-RELATED"/>
    <property type="match status" value="1"/>
</dbReference>
<feature type="compositionally biased region" description="Polar residues" evidence="1">
    <location>
        <begin position="1800"/>
        <end position="1816"/>
    </location>
</feature>
<feature type="compositionally biased region" description="Polar residues" evidence="1">
    <location>
        <begin position="1510"/>
        <end position="1529"/>
    </location>
</feature>
<evidence type="ECO:0000256" key="1">
    <source>
        <dbReference type="SAM" id="MobiDB-lite"/>
    </source>
</evidence>
<feature type="compositionally biased region" description="Polar residues" evidence="1">
    <location>
        <begin position="1145"/>
        <end position="1163"/>
    </location>
</feature>
<dbReference type="SMART" id="SM00976">
    <property type="entry name" value="Telo_bind"/>
    <property type="match status" value="1"/>
</dbReference>
<feature type="domain" description="Telomeric single stranded DNA binding POT1/Cdc13" evidence="2">
    <location>
        <begin position="1911"/>
        <end position="2063"/>
    </location>
</feature>
<feature type="region of interest" description="Disordered" evidence="1">
    <location>
        <begin position="2065"/>
        <end position="2098"/>
    </location>
</feature>
<organism evidence="3 4">
    <name type="scientific">Hortaea werneckii</name>
    <name type="common">Black yeast</name>
    <name type="synonym">Cladosporium werneckii</name>
    <dbReference type="NCBI Taxonomy" id="91943"/>
    <lineage>
        <taxon>Eukaryota</taxon>
        <taxon>Fungi</taxon>
        <taxon>Dikarya</taxon>
        <taxon>Ascomycota</taxon>
        <taxon>Pezizomycotina</taxon>
        <taxon>Dothideomycetes</taxon>
        <taxon>Dothideomycetidae</taxon>
        <taxon>Mycosphaerellales</taxon>
        <taxon>Teratosphaeriaceae</taxon>
        <taxon>Hortaea</taxon>
    </lineage>
</organism>
<feature type="compositionally biased region" description="Acidic residues" evidence="1">
    <location>
        <begin position="1432"/>
        <end position="1443"/>
    </location>
</feature>
<dbReference type="VEuPathDB" id="FungiDB:BTJ68_14246"/>
<dbReference type="GO" id="GO:0019748">
    <property type="term" value="P:secondary metabolic process"/>
    <property type="evidence" value="ECO:0007669"/>
    <property type="project" value="TreeGrafter"/>
</dbReference>
<dbReference type="InterPro" id="IPR000873">
    <property type="entry name" value="AMP-dep_synth/lig_dom"/>
</dbReference>
<reference evidence="3 4" key="1">
    <citation type="journal article" date="2018" name="BMC Genomics">
        <title>Genomic evidence for intraspecific hybridization in a clonal and extremely halotolerant yeast.</title>
        <authorList>
            <person name="Gostincar C."/>
            <person name="Stajich J.E."/>
            <person name="Zupancic J."/>
            <person name="Zalar P."/>
            <person name="Gunde-Cimerman N."/>
        </authorList>
    </citation>
    <scope>NUCLEOTIDE SEQUENCE [LARGE SCALE GENOMIC DNA]</scope>
    <source>
        <strain evidence="3 4">EXF-151</strain>
    </source>
</reference>
<feature type="compositionally biased region" description="Polar residues" evidence="1">
    <location>
        <begin position="1185"/>
        <end position="1202"/>
    </location>
</feature>
<feature type="compositionally biased region" description="Low complexity" evidence="1">
    <location>
        <begin position="1334"/>
        <end position="1343"/>
    </location>
</feature>
<dbReference type="Pfam" id="PF13193">
    <property type="entry name" value="AMP-binding_C"/>
    <property type="match status" value="1"/>
</dbReference>
<feature type="region of interest" description="Disordered" evidence="1">
    <location>
        <begin position="1849"/>
        <end position="1880"/>
    </location>
</feature>
<dbReference type="PANTHER" id="PTHR24096">
    <property type="entry name" value="LONG-CHAIN-FATTY-ACID--COA LIGASE"/>
    <property type="match status" value="1"/>
</dbReference>
<feature type="compositionally biased region" description="Basic and acidic residues" evidence="1">
    <location>
        <begin position="1024"/>
        <end position="1034"/>
    </location>
</feature>
<feature type="compositionally biased region" description="Acidic residues" evidence="1">
    <location>
        <begin position="1296"/>
        <end position="1305"/>
    </location>
</feature>
<dbReference type="CDD" id="cd04497">
    <property type="entry name" value="hPOT1_OB1_like"/>
    <property type="match status" value="1"/>
</dbReference>